<reference evidence="3" key="1">
    <citation type="submission" date="2016-06" db="UniProtKB">
        <authorList>
            <consortium name="WormBaseParasite"/>
        </authorList>
    </citation>
    <scope>IDENTIFICATION</scope>
</reference>
<dbReference type="OrthoDB" id="7788754at2759"/>
<dbReference type="EMBL" id="UYRT01103700">
    <property type="protein sequence ID" value="VDN43748.1"/>
    <property type="molecule type" value="Genomic_DNA"/>
</dbReference>
<dbReference type="WBParaSite" id="GPUH_0002512501-mRNA-1">
    <property type="protein sequence ID" value="GPUH_0002512501-mRNA-1"/>
    <property type="gene ID" value="GPUH_0002512501"/>
</dbReference>
<protein>
    <submittedName>
        <fullName evidence="3">ABC transporter ATP-binding protein</fullName>
    </submittedName>
</protein>
<keyword evidence="2" id="KW-1185">Reference proteome</keyword>
<evidence type="ECO:0000313" key="1">
    <source>
        <dbReference type="EMBL" id="VDN43748.1"/>
    </source>
</evidence>
<proteinExistence type="predicted"/>
<name>A0A183EVV4_9BILA</name>
<gene>
    <name evidence="1" type="ORF">GPUH_LOCUS25096</name>
</gene>
<evidence type="ECO:0000313" key="3">
    <source>
        <dbReference type="WBParaSite" id="GPUH_0002512501-mRNA-1"/>
    </source>
</evidence>
<dbReference type="AlphaFoldDB" id="A0A183EVV4"/>
<reference evidence="1 2" key="2">
    <citation type="submission" date="2018-11" db="EMBL/GenBank/DDBJ databases">
        <authorList>
            <consortium name="Pathogen Informatics"/>
        </authorList>
    </citation>
    <scope>NUCLEOTIDE SEQUENCE [LARGE SCALE GENOMIC DNA]</scope>
</reference>
<dbReference type="Proteomes" id="UP000271098">
    <property type="component" value="Unassembled WGS sequence"/>
</dbReference>
<sequence>MSTEQLEASEIVPVQGHPVQIIEGLEKGFQLNEKALEDVLLNPQVADKKVDFFSSFHLSPNF</sequence>
<organism evidence="3">
    <name type="scientific">Gongylonema pulchrum</name>
    <dbReference type="NCBI Taxonomy" id="637853"/>
    <lineage>
        <taxon>Eukaryota</taxon>
        <taxon>Metazoa</taxon>
        <taxon>Ecdysozoa</taxon>
        <taxon>Nematoda</taxon>
        <taxon>Chromadorea</taxon>
        <taxon>Rhabditida</taxon>
        <taxon>Spirurina</taxon>
        <taxon>Spiruromorpha</taxon>
        <taxon>Spiruroidea</taxon>
        <taxon>Gongylonematidae</taxon>
        <taxon>Gongylonema</taxon>
    </lineage>
</organism>
<accession>A0A183EVV4</accession>
<evidence type="ECO:0000313" key="2">
    <source>
        <dbReference type="Proteomes" id="UP000271098"/>
    </source>
</evidence>